<reference evidence="3" key="1">
    <citation type="journal article" date="2019" name="Int. J. Syst. Evol. Microbiol.">
        <title>The Global Catalogue of Microorganisms (GCM) 10K type strain sequencing project: providing services to taxonomists for standard genome sequencing and annotation.</title>
        <authorList>
            <consortium name="The Broad Institute Genomics Platform"/>
            <consortium name="The Broad Institute Genome Sequencing Center for Infectious Disease"/>
            <person name="Wu L."/>
            <person name="Ma J."/>
        </authorList>
    </citation>
    <scope>NUCLEOTIDE SEQUENCE [LARGE SCALE GENOMIC DNA]</scope>
    <source>
        <strain evidence="3">CGMCC 1.12449</strain>
    </source>
</reference>
<name>A0ABW4M933_9SPHN</name>
<dbReference type="EMBL" id="JBHUEL010000002">
    <property type="protein sequence ID" value="MFD1765471.1"/>
    <property type="molecule type" value="Genomic_DNA"/>
</dbReference>
<dbReference type="InterPro" id="IPR007569">
    <property type="entry name" value="DUF559"/>
</dbReference>
<dbReference type="Pfam" id="PF04480">
    <property type="entry name" value="DUF559"/>
    <property type="match status" value="1"/>
</dbReference>
<dbReference type="CDD" id="cd01038">
    <property type="entry name" value="Endonuclease_DUF559"/>
    <property type="match status" value="1"/>
</dbReference>
<dbReference type="GO" id="GO:0004519">
    <property type="term" value="F:endonuclease activity"/>
    <property type="evidence" value="ECO:0007669"/>
    <property type="project" value="UniProtKB-KW"/>
</dbReference>
<dbReference type="PANTHER" id="PTHR38590:SF1">
    <property type="entry name" value="BLL0828 PROTEIN"/>
    <property type="match status" value="1"/>
</dbReference>
<dbReference type="Proteomes" id="UP001597215">
    <property type="component" value="Unassembled WGS sequence"/>
</dbReference>
<evidence type="ECO:0000259" key="1">
    <source>
        <dbReference type="Pfam" id="PF04480"/>
    </source>
</evidence>
<dbReference type="PANTHER" id="PTHR38590">
    <property type="entry name" value="BLL0828 PROTEIN"/>
    <property type="match status" value="1"/>
</dbReference>
<proteinExistence type="predicted"/>
<comment type="caution">
    <text evidence="2">The sequence shown here is derived from an EMBL/GenBank/DDBJ whole genome shotgun (WGS) entry which is preliminary data.</text>
</comment>
<keyword evidence="2" id="KW-0540">Nuclease</keyword>
<protein>
    <submittedName>
        <fullName evidence="2">Endonuclease domain-containing protein</fullName>
    </submittedName>
</protein>
<evidence type="ECO:0000313" key="3">
    <source>
        <dbReference type="Proteomes" id="UP001597215"/>
    </source>
</evidence>
<keyword evidence="2" id="KW-0378">Hydrolase</keyword>
<dbReference type="InterPro" id="IPR011335">
    <property type="entry name" value="Restrct_endonuc-II-like"/>
</dbReference>
<accession>A0ABW4M933</accession>
<dbReference type="RefSeq" id="WP_381510750.1">
    <property type="nucleotide sequence ID" value="NZ_JBHUEL010000002.1"/>
</dbReference>
<feature type="domain" description="DUF559" evidence="1">
    <location>
        <begin position="12"/>
        <end position="111"/>
    </location>
</feature>
<dbReference type="InterPro" id="IPR047216">
    <property type="entry name" value="Endonuclease_DUF559_bact"/>
</dbReference>
<sequence>MKRPKFRGRDINRSRELRREASLAERLIWPALSSGKLSGHRFTRQYQIGPYFCDLVCRSAKLVVEIDGFSHDLRQGYDARRDSFLRDQGYRVLRFANDDVMHNLEGVVATIAL</sequence>
<keyword evidence="2" id="KW-0255">Endonuclease</keyword>
<keyword evidence="3" id="KW-1185">Reference proteome</keyword>
<evidence type="ECO:0000313" key="2">
    <source>
        <dbReference type="EMBL" id="MFD1765471.1"/>
    </source>
</evidence>
<feature type="non-terminal residue" evidence="2">
    <location>
        <position position="113"/>
    </location>
</feature>
<dbReference type="SUPFAM" id="SSF52980">
    <property type="entry name" value="Restriction endonuclease-like"/>
    <property type="match status" value="1"/>
</dbReference>
<dbReference type="Gene3D" id="3.40.960.10">
    <property type="entry name" value="VSR Endonuclease"/>
    <property type="match status" value="1"/>
</dbReference>
<gene>
    <name evidence="2" type="ORF">ACFSAG_01270</name>
</gene>
<organism evidence="2 3">
    <name type="scientific">Sphingorhabdus buctiana</name>
    <dbReference type="NCBI Taxonomy" id="1508805"/>
    <lineage>
        <taxon>Bacteria</taxon>
        <taxon>Pseudomonadati</taxon>
        <taxon>Pseudomonadota</taxon>
        <taxon>Alphaproteobacteria</taxon>
        <taxon>Sphingomonadales</taxon>
        <taxon>Sphingomonadaceae</taxon>
        <taxon>Sphingorhabdus</taxon>
    </lineage>
</organism>